<dbReference type="InterPro" id="IPR038694">
    <property type="entry name" value="DUF427_sf"/>
</dbReference>
<comment type="caution">
    <text evidence="2">The sequence shown here is derived from an EMBL/GenBank/DDBJ whole genome shotgun (WGS) entry which is preliminary data.</text>
</comment>
<reference evidence="2 3" key="1">
    <citation type="submission" date="2024-03" db="EMBL/GenBank/DDBJ databases">
        <title>Actinomycetospora sp. OC33-EN07, a novel actinomycete isolated from wild orchid (Aerides multiflora).</title>
        <authorList>
            <person name="Suriyachadkun C."/>
        </authorList>
    </citation>
    <scope>NUCLEOTIDE SEQUENCE [LARGE SCALE GENOMIC DNA]</scope>
    <source>
        <strain evidence="2 3">OC33-EN07</strain>
    </source>
</reference>
<dbReference type="Proteomes" id="UP001369736">
    <property type="component" value="Unassembled WGS sequence"/>
</dbReference>
<keyword evidence="3" id="KW-1185">Reference proteome</keyword>
<dbReference type="Pfam" id="PF04248">
    <property type="entry name" value="NTP_transf_9"/>
    <property type="match status" value="2"/>
</dbReference>
<name>A0ABU8MBE8_9PSEU</name>
<feature type="domain" description="DUF427" evidence="1">
    <location>
        <begin position="166"/>
        <end position="254"/>
    </location>
</feature>
<proteinExistence type="predicted"/>
<sequence length="264" mass="29126">MALTMFGGPLSRKVPETRTFTVEGPAHSLLLEPFTRRVRAEVDGVTVLDTTRGALLFETGLPPQLYVPEEDLRTDLLEPSDTTTHCPFKGDATYRSLRVGDRVVPDAVWAYPDPIPESSWLAGLAVLAPEAADRWFDEDDEVIGRLPDPYHRVSLRHTSRHVTVTTADGVSVADAKGGILLGETGLVDRLYIPRESVSATLEPSEKRTVCPYKGYATYYSVRLPDGRLIPDAAWSYETPTDESRAIEDLVCFAHDDLTVTAEPV</sequence>
<dbReference type="PANTHER" id="PTHR34310">
    <property type="entry name" value="DUF427 DOMAIN PROTEIN (AFU_ORTHOLOGUE AFUA_3G02220)"/>
    <property type="match status" value="1"/>
</dbReference>
<dbReference type="Gene3D" id="2.170.150.40">
    <property type="entry name" value="Domain of unknown function (DUF427)"/>
    <property type="match status" value="2"/>
</dbReference>
<gene>
    <name evidence="2" type="ORF">WCD58_26060</name>
</gene>
<dbReference type="EMBL" id="JBBEGM010000013">
    <property type="protein sequence ID" value="MEJ2864647.1"/>
    <property type="molecule type" value="Genomic_DNA"/>
</dbReference>
<evidence type="ECO:0000259" key="1">
    <source>
        <dbReference type="Pfam" id="PF04248"/>
    </source>
</evidence>
<organism evidence="2 3">
    <name type="scientific">Actinomycetospora flava</name>
    <dbReference type="NCBI Taxonomy" id="3129232"/>
    <lineage>
        <taxon>Bacteria</taxon>
        <taxon>Bacillati</taxon>
        <taxon>Actinomycetota</taxon>
        <taxon>Actinomycetes</taxon>
        <taxon>Pseudonocardiales</taxon>
        <taxon>Pseudonocardiaceae</taxon>
        <taxon>Actinomycetospora</taxon>
    </lineage>
</organism>
<accession>A0ABU8MBE8</accession>
<evidence type="ECO:0000313" key="2">
    <source>
        <dbReference type="EMBL" id="MEJ2864647.1"/>
    </source>
</evidence>
<evidence type="ECO:0000313" key="3">
    <source>
        <dbReference type="Proteomes" id="UP001369736"/>
    </source>
</evidence>
<feature type="domain" description="DUF427" evidence="1">
    <location>
        <begin position="38"/>
        <end position="126"/>
    </location>
</feature>
<protein>
    <submittedName>
        <fullName evidence="2">DUF427 domain-containing protein</fullName>
    </submittedName>
</protein>
<dbReference type="RefSeq" id="WP_337706017.1">
    <property type="nucleotide sequence ID" value="NZ_JBBEGM010000013.1"/>
</dbReference>
<dbReference type="PANTHER" id="PTHR34310:SF9">
    <property type="entry name" value="BLR5716 PROTEIN"/>
    <property type="match status" value="1"/>
</dbReference>
<dbReference type="InterPro" id="IPR007361">
    <property type="entry name" value="DUF427"/>
</dbReference>